<dbReference type="Proteomes" id="UP000092600">
    <property type="component" value="Unassembled WGS sequence"/>
</dbReference>
<feature type="compositionally biased region" description="Low complexity" evidence="1">
    <location>
        <begin position="17"/>
        <end position="34"/>
    </location>
</feature>
<reference evidence="3 4" key="1">
    <citation type="journal article" date="2016" name="DNA Res.">
        <title>The draft genome of MD-2 pineapple using hybrid error correction of long reads.</title>
        <authorList>
            <person name="Redwan R.M."/>
            <person name="Saidin A."/>
            <person name="Kumar S.V."/>
        </authorList>
    </citation>
    <scope>NUCLEOTIDE SEQUENCE [LARGE SCALE GENOMIC DNA]</scope>
    <source>
        <strain evidence="4">cv. MD2</strain>
        <tissue evidence="3">Leaf</tissue>
    </source>
</reference>
<evidence type="ECO:0000313" key="3">
    <source>
        <dbReference type="EMBL" id="OAY74426.1"/>
    </source>
</evidence>
<dbReference type="Gene3D" id="3.90.79.10">
    <property type="entry name" value="Nucleoside Triphosphate Pyrophosphohydrolase"/>
    <property type="match status" value="1"/>
</dbReference>
<protein>
    <submittedName>
        <fullName evidence="3">Nudix hydrolase 23, chloroplastic</fullName>
    </submittedName>
</protein>
<dbReference type="STRING" id="4615.A0A199VC30"/>
<dbReference type="InterPro" id="IPR015797">
    <property type="entry name" value="NUDIX_hydrolase-like_dom_sf"/>
</dbReference>
<dbReference type="Pfam" id="PF00293">
    <property type="entry name" value="NUDIX"/>
    <property type="match status" value="1"/>
</dbReference>
<dbReference type="InterPro" id="IPR029401">
    <property type="entry name" value="Nudix_N"/>
</dbReference>
<dbReference type="PANTHER" id="PTHR43222">
    <property type="entry name" value="NUDIX HYDROLASE 23"/>
    <property type="match status" value="1"/>
</dbReference>
<dbReference type="CDD" id="cd04511">
    <property type="entry name" value="NUDIX_Hydrolase"/>
    <property type="match status" value="1"/>
</dbReference>
<dbReference type="PROSITE" id="PS51462">
    <property type="entry name" value="NUDIX"/>
    <property type="match status" value="1"/>
</dbReference>
<feature type="compositionally biased region" description="Basic residues" evidence="1">
    <location>
        <begin position="80"/>
        <end position="92"/>
    </location>
</feature>
<keyword evidence="3" id="KW-0378">Hydrolase</keyword>
<dbReference type="Gene3D" id="2.20.70.10">
    <property type="match status" value="1"/>
</dbReference>
<organism evidence="3 4">
    <name type="scientific">Ananas comosus</name>
    <name type="common">Pineapple</name>
    <name type="synonym">Ananas ananas</name>
    <dbReference type="NCBI Taxonomy" id="4615"/>
    <lineage>
        <taxon>Eukaryota</taxon>
        <taxon>Viridiplantae</taxon>
        <taxon>Streptophyta</taxon>
        <taxon>Embryophyta</taxon>
        <taxon>Tracheophyta</taxon>
        <taxon>Spermatophyta</taxon>
        <taxon>Magnoliopsida</taxon>
        <taxon>Liliopsida</taxon>
        <taxon>Poales</taxon>
        <taxon>Bromeliaceae</taxon>
        <taxon>Bromelioideae</taxon>
        <taxon>Ananas</taxon>
    </lineage>
</organism>
<dbReference type="InterPro" id="IPR000086">
    <property type="entry name" value="NUDIX_hydrolase_dom"/>
</dbReference>
<feature type="compositionally biased region" description="Pro residues" evidence="1">
    <location>
        <begin position="47"/>
        <end position="75"/>
    </location>
</feature>
<feature type="non-terminal residue" evidence="3">
    <location>
        <position position="1"/>
    </location>
</feature>
<dbReference type="PANTHER" id="PTHR43222:SF2">
    <property type="entry name" value="NUDIX HYDROLASE 23, CHLOROPLASTIC"/>
    <property type="match status" value="1"/>
</dbReference>
<name>A0A199VC30_ANACO</name>
<dbReference type="GO" id="GO:0016787">
    <property type="term" value="F:hydrolase activity"/>
    <property type="evidence" value="ECO:0007669"/>
    <property type="project" value="UniProtKB-KW"/>
</dbReference>
<dbReference type="SUPFAM" id="SSF55811">
    <property type="entry name" value="Nudix"/>
    <property type="match status" value="1"/>
</dbReference>
<dbReference type="EMBL" id="LSRQ01002408">
    <property type="protein sequence ID" value="OAY74426.1"/>
    <property type="molecule type" value="Genomic_DNA"/>
</dbReference>
<comment type="caution">
    <text evidence="3">The sequence shown here is derived from an EMBL/GenBank/DDBJ whole genome shotgun (WGS) entry which is preliminary data.</text>
</comment>
<feature type="domain" description="Nudix hydrolase" evidence="2">
    <location>
        <begin position="183"/>
        <end position="306"/>
    </location>
</feature>
<gene>
    <name evidence="3" type="ORF">ACMD2_19614</name>
</gene>
<proteinExistence type="predicted"/>
<dbReference type="AlphaFoldDB" id="A0A199VC30"/>
<feature type="region of interest" description="Disordered" evidence="1">
    <location>
        <begin position="1"/>
        <end position="95"/>
    </location>
</feature>
<evidence type="ECO:0000313" key="4">
    <source>
        <dbReference type="Proteomes" id="UP000092600"/>
    </source>
</evidence>
<evidence type="ECO:0000256" key="1">
    <source>
        <dbReference type="SAM" id="MobiDB-lite"/>
    </source>
</evidence>
<sequence length="343" mass="37423">TNSRGGDVAEAPPPLPSLLVLLPPTLTPATSKTLDLIKRTPRSDAPILPPPPPPPRIRPLPPPPPRPASPPPSPPSLLLSRRRRRRRRRRRAPPPQLVVLLASRLRPPRRVLGAFRMASGGSEMSPDADVASASAAAEVGASVHKSKIRFCQACGSPTKQVVPEGEEKLRAVCTVCGKIHYENPKMVVGCLVEHDNKVLLCKRKIEPSYGLWTLPAGYLEVGESAAEGATRETLEEACAEVEILSPFAQLDIPRIGQSYIIFRAKLKTPKFSPGPESLECALFALDEVPFHSLAFSSIVVTLKMYMEDMKSGNIKFHYCTINKRPGASPSDLHSFDVDHHLHS</sequence>
<accession>A0A199VC30</accession>
<evidence type="ECO:0000259" key="2">
    <source>
        <dbReference type="PROSITE" id="PS51462"/>
    </source>
</evidence>
<dbReference type="Pfam" id="PF14803">
    <property type="entry name" value="Zn_ribbon_Nudix"/>
    <property type="match status" value="1"/>
</dbReference>